<organism evidence="1">
    <name type="scientific">Siphoviridae sp. ctvhu9</name>
    <dbReference type="NCBI Taxonomy" id="2827968"/>
    <lineage>
        <taxon>Viruses</taxon>
        <taxon>Duplodnaviria</taxon>
        <taxon>Heunggongvirae</taxon>
        <taxon>Uroviricota</taxon>
        <taxon>Caudoviricetes</taxon>
    </lineage>
</organism>
<name>A0A8S5SJ69_9CAUD</name>
<dbReference type="EMBL" id="BK032607">
    <property type="protein sequence ID" value="DAF51006.1"/>
    <property type="molecule type" value="Genomic_DNA"/>
</dbReference>
<proteinExistence type="predicted"/>
<protein>
    <submittedName>
        <fullName evidence="1">Uncharacterized protein</fullName>
    </submittedName>
</protein>
<reference evidence="1" key="1">
    <citation type="journal article" date="2021" name="Proc. Natl. Acad. Sci. U.S.A.">
        <title>A Catalog of Tens of Thousands of Viruses from Human Metagenomes Reveals Hidden Associations with Chronic Diseases.</title>
        <authorList>
            <person name="Tisza M.J."/>
            <person name="Buck C.B."/>
        </authorList>
    </citation>
    <scope>NUCLEOTIDE SEQUENCE</scope>
    <source>
        <strain evidence="1">Ctvhu9</strain>
    </source>
</reference>
<accession>A0A8S5SJ69</accession>
<sequence length="47" mass="4707">MLCVGISLSSRAVTSQVFSAPLSLTSVFGMGTGGPSASSTPTILLYL</sequence>
<evidence type="ECO:0000313" key="1">
    <source>
        <dbReference type="EMBL" id="DAF51006.1"/>
    </source>
</evidence>